<dbReference type="InterPro" id="IPR002035">
    <property type="entry name" value="VWF_A"/>
</dbReference>
<organism evidence="2">
    <name type="scientific">uncultured Chloroflexia bacterium</name>
    <dbReference type="NCBI Taxonomy" id="1672391"/>
    <lineage>
        <taxon>Bacteria</taxon>
        <taxon>Bacillati</taxon>
        <taxon>Chloroflexota</taxon>
        <taxon>Chloroflexia</taxon>
        <taxon>environmental samples</taxon>
    </lineage>
</organism>
<dbReference type="EMBL" id="CADCTR010001193">
    <property type="protein sequence ID" value="CAA9285541.1"/>
    <property type="molecule type" value="Genomic_DNA"/>
</dbReference>
<evidence type="ECO:0000313" key="2">
    <source>
        <dbReference type="EMBL" id="CAA9285541.1"/>
    </source>
</evidence>
<dbReference type="PROSITE" id="PS50234">
    <property type="entry name" value="VWFA"/>
    <property type="match status" value="1"/>
</dbReference>
<proteinExistence type="predicted"/>
<reference evidence="2" key="1">
    <citation type="submission" date="2020-02" db="EMBL/GenBank/DDBJ databases">
        <authorList>
            <person name="Meier V. D."/>
        </authorList>
    </citation>
    <scope>NUCLEOTIDE SEQUENCE</scope>
    <source>
        <strain evidence="2">AVDCRST_MAG93</strain>
    </source>
</reference>
<name>A0A6J4JRB9_9CHLR</name>
<evidence type="ECO:0000259" key="1">
    <source>
        <dbReference type="PROSITE" id="PS50234"/>
    </source>
</evidence>
<dbReference type="PANTHER" id="PTHR10579">
    <property type="entry name" value="CALCIUM-ACTIVATED CHLORIDE CHANNEL REGULATOR"/>
    <property type="match status" value="1"/>
</dbReference>
<accession>A0A6J4JRB9</accession>
<dbReference type="Gene3D" id="3.40.50.410">
    <property type="entry name" value="von Willebrand factor, type A domain"/>
    <property type="match status" value="1"/>
</dbReference>
<dbReference type="InterPro" id="IPR036465">
    <property type="entry name" value="vWFA_dom_sf"/>
</dbReference>
<dbReference type="SUPFAM" id="SSF53300">
    <property type="entry name" value="vWA-like"/>
    <property type="match status" value="1"/>
</dbReference>
<gene>
    <name evidence="2" type="ORF">AVDCRST_MAG93-3499</name>
</gene>
<sequence>MADDIQLTAIWARTPLPAGTAQVAYLHIEAKPRVVTTTQQTAINFGMVLDRSGSMDGNKIESLKRAVMQVIDTLGPEDTVSVVVFDETADVVVPTTAATNKVELKNLVEGIRVQGGTAMSTGLEAGAAEIRKGMSTDRVTHLLLLTDGQTWGDEDQCRAIAQQLGSEGVRLTALGLGDEWNEQLLDDLAASTQGTSDYIADPKDIAKYFQAVTVAAQSTAVQHARLLLRLAQGVNPRAVYRVTPLIANLGYKPITEREVNVDLGDIQGDTGAAVLVEMMLPANQPGTYRVAQVDLAYDVPQGNLLDQHVRTDLMLEFSATPGQPDPRSMNLVERVTAFKLQTRALDEAAAGNVAGATQKLRSAATRLLDLGELDLANTMNRAAETMETGGGPSAADQKQMRYATKRLTLDQLTGDVK</sequence>
<dbReference type="PANTHER" id="PTHR10579:SF43">
    <property type="entry name" value="ZINC FINGER (C3HC4-TYPE RING FINGER) FAMILY PROTEIN"/>
    <property type="match status" value="1"/>
</dbReference>
<dbReference type="AlphaFoldDB" id="A0A6J4JRB9"/>
<dbReference type="InterPro" id="IPR051266">
    <property type="entry name" value="CLCR"/>
</dbReference>
<protein>
    <recommendedName>
        <fullName evidence="1">VWFA domain-containing protein</fullName>
    </recommendedName>
</protein>
<dbReference type="Pfam" id="PF00092">
    <property type="entry name" value="VWA"/>
    <property type="match status" value="1"/>
</dbReference>
<feature type="domain" description="VWFA" evidence="1">
    <location>
        <begin position="44"/>
        <end position="212"/>
    </location>
</feature>
<dbReference type="SMART" id="SM00327">
    <property type="entry name" value="VWA"/>
    <property type="match status" value="1"/>
</dbReference>